<dbReference type="OrthoDB" id="2438721at2759"/>
<feature type="non-terminal residue" evidence="1">
    <location>
        <position position="1"/>
    </location>
</feature>
<proteinExistence type="predicted"/>
<accession>A0A9N9PEB9</accession>
<dbReference type="Proteomes" id="UP000789405">
    <property type="component" value="Unassembled WGS sequence"/>
</dbReference>
<feature type="non-terminal residue" evidence="1">
    <location>
        <position position="99"/>
    </location>
</feature>
<organism evidence="1 2">
    <name type="scientific">Dentiscutata erythropus</name>
    <dbReference type="NCBI Taxonomy" id="1348616"/>
    <lineage>
        <taxon>Eukaryota</taxon>
        <taxon>Fungi</taxon>
        <taxon>Fungi incertae sedis</taxon>
        <taxon>Mucoromycota</taxon>
        <taxon>Glomeromycotina</taxon>
        <taxon>Glomeromycetes</taxon>
        <taxon>Diversisporales</taxon>
        <taxon>Gigasporaceae</taxon>
        <taxon>Dentiscutata</taxon>
    </lineage>
</organism>
<gene>
    <name evidence="1" type="ORF">DERYTH_LOCUS26452</name>
</gene>
<keyword evidence="2" id="KW-1185">Reference proteome</keyword>
<protein>
    <submittedName>
        <fullName evidence="1">7655_t:CDS:1</fullName>
    </submittedName>
</protein>
<dbReference type="EMBL" id="CAJVPY010055363">
    <property type="protein sequence ID" value="CAG8817518.1"/>
    <property type="molecule type" value="Genomic_DNA"/>
</dbReference>
<sequence>IEDNNRRDWSIGLLIVTYSMNICRFKPTNNTLYKLVFGQHPLCNFNIIEEWKQHNINIEEDLPKGVIEDKEVSENENNNLSDGYGDFNEIIQINNTIIN</sequence>
<reference evidence="1" key="1">
    <citation type="submission" date="2021-06" db="EMBL/GenBank/DDBJ databases">
        <authorList>
            <person name="Kallberg Y."/>
            <person name="Tangrot J."/>
            <person name="Rosling A."/>
        </authorList>
    </citation>
    <scope>NUCLEOTIDE SEQUENCE</scope>
    <source>
        <strain evidence="1">MA453B</strain>
    </source>
</reference>
<evidence type="ECO:0000313" key="1">
    <source>
        <dbReference type="EMBL" id="CAG8817518.1"/>
    </source>
</evidence>
<evidence type="ECO:0000313" key="2">
    <source>
        <dbReference type="Proteomes" id="UP000789405"/>
    </source>
</evidence>
<name>A0A9N9PEB9_9GLOM</name>
<comment type="caution">
    <text evidence="1">The sequence shown here is derived from an EMBL/GenBank/DDBJ whole genome shotgun (WGS) entry which is preliminary data.</text>
</comment>
<dbReference type="AlphaFoldDB" id="A0A9N9PEB9"/>